<dbReference type="PANTHER" id="PTHR10956:SF0">
    <property type="entry name" value="60S RIBOSOMAL PROTEIN L31"/>
    <property type="match status" value="1"/>
</dbReference>
<sequence>MADEVSRIMVIPLRGARLAPRSRRTERAVKEVRAAIMRHMKVDAEHVWIDKTVNEKLWENGIRNPPSKITVKAVKFDDGLVEVSLSE</sequence>
<dbReference type="NCBIfam" id="NF002258">
    <property type="entry name" value="PRK01192.1-1"/>
    <property type="match status" value="1"/>
</dbReference>
<dbReference type="PANTHER" id="PTHR10956">
    <property type="entry name" value="60S RIBOSOMAL PROTEIN L31"/>
    <property type="match status" value="1"/>
</dbReference>
<protein>
    <recommendedName>
        <fullName evidence="4 5">Large ribosomal subunit protein eL31</fullName>
    </recommendedName>
</protein>
<dbReference type="GO" id="GO:0022625">
    <property type="term" value="C:cytosolic large ribosomal subunit"/>
    <property type="evidence" value="ECO:0007669"/>
    <property type="project" value="TreeGrafter"/>
</dbReference>
<evidence type="ECO:0000256" key="4">
    <source>
        <dbReference type="ARBA" id="ARBA00035230"/>
    </source>
</evidence>
<dbReference type="AlphaFoldDB" id="A0A3G3IGF1"/>
<dbReference type="Proteomes" id="UP000273278">
    <property type="component" value="Chromosome"/>
</dbReference>
<dbReference type="GO" id="GO:0002181">
    <property type="term" value="P:cytoplasmic translation"/>
    <property type="evidence" value="ECO:0007669"/>
    <property type="project" value="TreeGrafter"/>
</dbReference>
<keyword evidence="2 5" id="KW-0689">Ribosomal protein</keyword>
<dbReference type="HAMAP" id="MF_00410">
    <property type="entry name" value="Ribosomal_eL31"/>
    <property type="match status" value="1"/>
</dbReference>
<dbReference type="CDD" id="cd00463">
    <property type="entry name" value="Ribosomal_L31e"/>
    <property type="match status" value="1"/>
</dbReference>
<dbReference type="InterPro" id="IPR000054">
    <property type="entry name" value="Ribosomal_eL31"/>
</dbReference>
<dbReference type="RefSeq" id="WP_015504686.1">
    <property type="nucleotide sequence ID" value="NZ_CAYARL010000007.1"/>
</dbReference>
<comment type="similarity">
    <text evidence="1 5">Belongs to the eukaryotic ribosomal protein eL31 family.</text>
</comment>
<name>A0A3G3IGF1_9ARCH</name>
<dbReference type="SMART" id="SM01380">
    <property type="entry name" value="Ribosomal_L31e"/>
    <property type="match status" value="1"/>
</dbReference>
<organism evidence="6 7">
    <name type="scientific">Methanomethylophilus alvi</name>
    <dbReference type="NCBI Taxonomy" id="1291540"/>
    <lineage>
        <taxon>Archaea</taxon>
        <taxon>Methanobacteriati</taxon>
        <taxon>Thermoplasmatota</taxon>
        <taxon>Thermoplasmata</taxon>
        <taxon>Methanomassiliicoccales</taxon>
        <taxon>Methanomethylophilaceae</taxon>
        <taxon>Methanomethylophilus</taxon>
    </lineage>
</organism>
<dbReference type="InterPro" id="IPR023621">
    <property type="entry name" value="Ribosomal_eL31_dom_sf"/>
</dbReference>
<evidence type="ECO:0000256" key="5">
    <source>
        <dbReference type="HAMAP-Rule" id="MF_00410"/>
    </source>
</evidence>
<dbReference type="Pfam" id="PF01198">
    <property type="entry name" value="Ribosomal_L31e"/>
    <property type="match status" value="1"/>
</dbReference>
<dbReference type="GeneID" id="41321585"/>
<proteinExistence type="inferred from homology"/>
<gene>
    <name evidence="5" type="primary">rpl31e</name>
    <name evidence="6" type="ORF">BKD89_03920</name>
</gene>
<keyword evidence="3 5" id="KW-0687">Ribonucleoprotein</keyword>
<dbReference type="EMBL" id="CP017686">
    <property type="protein sequence ID" value="AYQ54953.1"/>
    <property type="molecule type" value="Genomic_DNA"/>
</dbReference>
<evidence type="ECO:0000256" key="2">
    <source>
        <dbReference type="ARBA" id="ARBA00022980"/>
    </source>
</evidence>
<evidence type="ECO:0000313" key="7">
    <source>
        <dbReference type="Proteomes" id="UP000273278"/>
    </source>
</evidence>
<evidence type="ECO:0000256" key="1">
    <source>
        <dbReference type="ARBA" id="ARBA00010808"/>
    </source>
</evidence>
<dbReference type="SUPFAM" id="SSF54575">
    <property type="entry name" value="Ribosomal protein L31e"/>
    <property type="match status" value="1"/>
</dbReference>
<evidence type="ECO:0000313" key="6">
    <source>
        <dbReference type="EMBL" id="AYQ54953.1"/>
    </source>
</evidence>
<reference evidence="6 7" key="1">
    <citation type="submission" date="2016-10" db="EMBL/GenBank/DDBJ databases">
        <title>Complete genome of the TMA-utilizing, human hosted archaeon Methanomethylophilus alvus Gen. nov, sp. nov., strain Mx-05, derived from a pure culture.</title>
        <authorList>
            <person name="Brugere J.-F."/>
            <person name="Ben Hania W."/>
            <person name="Chaudhary P.P."/>
            <person name="Gaci N."/>
            <person name="Borrel G."/>
            <person name="Cao Van Tuat L."/>
            <person name="Fardeau M.-L."/>
            <person name="Harris H.M.B."/>
            <person name="O'Toole P.W."/>
            <person name="Ollivier B."/>
        </authorList>
    </citation>
    <scope>NUCLEOTIDE SEQUENCE [LARGE SCALE GENOMIC DNA]</scope>
    <source>
        <strain evidence="6 7">Mx-05</strain>
    </source>
</reference>
<evidence type="ECO:0000256" key="3">
    <source>
        <dbReference type="ARBA" id="ARBA00023274"/>
    </source>
</evidence>
<dbReference type="OMA" id="WIARHAK"/>
<dbReference type="Gene3D" id="3.10.440.10">
    <property type="match status" value="1"/>
</dbReference>
<dbReference type="GO" id="GO:0003735">
    <property type="term" value="F:structural constituent of ribosome"/>
    <property type="evidence" value="ECO:0007669"/>
    <property type="project" value="InterPro"/>
</dbReference>
<accession>A0A3G3IGF1</accession>